<feature type="region of interest" description="Disordered" evidence="1">
    <location>
        <begin position="1"/>
        <end position="20"/>
    </location>
</feature>
<dbReference type="EMBL" id="VFQF01000002">
    <property type="protein sequence ID" value="TQN46310.1"/>
    <property type="molecule type" value="Genomic_DNA"/>
</dbReference>
<sequence>MGQRIADSGASEDVPSIGPLSAGKLSAQMVTISRLGKQSAVAHKFIAG</sequence>
<accession>A0A543PQH1</accession>
<evidence type="ECO:0000313" key="3">
    <source>
        <dbReference type="Proteomes" id="UP000320085"/>
    </source>
</evidence>
<reference evidence="2 3" key="1">
    <citation type="submission" date="2019-06" db="EMBL/GenBank/DDBJ databases">
        <title>Sequencing the genomes of 1000 actinobacteria strains.</title>
        <authorList>
            <person name="Klenk H.-P."/>
        </authorList>
    </citation>
    <scope>NUCLEOTIDE SEQUENCE [LARGE SCALE GENOMIC DNA]</scope>
    <source>
        <strain evidence="2 3">DSM 21776</strain>
    </source>
</reference>
<organism evidence="2 3">
    <name type="scientific">Humibacillus xanthopallidus</name>
    <dbReference type="NCBI Taxonomy" id="412689"/>
    <lineage>
        <taxon>Bacteria</taxon>
        <taxon>Bacillati</taxon>
        <taxon>Actinomycetota</taxon>
        <taxon>Actinomycetes</taxon>
        <taxon>Micrococcales</taxon>
        <taxon>Intrasporangiaceae</taxon>
        <taxon>Humibacillus</taxon>
    </lineage>
</organism>
<dbReference type="AlphaFoldDB" id="A0A543PQH1"/>
<protein>
    <submittedName>
        <fullName evidence="2">Uncharacterized protein</fullName>
    </submittedName>
</protein>
<evidence type="ECO:0000313" key="2">
    <source>
        <dbReference type="EMBL" id="TQN46310.1"/>
    </source>
</evidence>
<proteinExistence type="predicted"/>
<dbReference type="Proteomes" id="UP000320085">
    <property type="component" value="Unassembled WGS sequence"/>
</dbReference>
<name>A0A543PQH1_9MICO</name>
<evidence type="ECO:0000256" key="1">
    <source>
        <dbReference type="SAM" id="MobiDB-lite"/>
    </source>
</evidence>
<gene>
    <name evidence="2" type="ORF">FHX52_3026</name>
</gene>
<comment type="caution">
    <text evidence="2">The sequence shown here is derived from an EMBL/GenBank/DDBJ whole genome shotgun (WGS) entry which is preliminary data.</text>
</comment>